<sequence length="142" mass="16961">MIRVAILVDEGYYRKRANRLFGQKTAAERATELEEYCKKHLLQDKTGTYLYRIFYYDYPPCDKNIYHPFLQRNINLKKSDLYTWMNTFLNELKSTRKFALRMGRLSSNDTGYIIKPEKMKALCANKISFSDITEDNFRLDIK</sequence>
<evidence type="ECO:0000313" key="1">
    <source>
        <dbReference type="EMBL" id="MCC2209561.1"/>
    </source>
</evidence>
<proteinExistence type="predicted"/>
<accession>A0AAE3DXA3</accession>
<dbReference type="EMBL" id="JAJEQM010000002">
    <property type="protein sequence ID" value="MCC2209561.1"/>
    <property type="molecule type" value="Genomic_DNA"/>
</dbReference>
<evidence type="ECO:0008006" key="3">
    <source>
        <dbReference type="Google" id="ProtNLM"/>
    </source>
</evidence>
<keyword evidence="2" id="KW-1185">Reference proteome</keyword>
<comment type="caution">
    <text evidence="1">The sequence shown here is derived from an EMBL/GenBank/DDBJ whole genome shotgun (WGS) entry which is preliminary data.</text>
</comment>
<protein>
    <recommendedName>
        <fullName evidence="3">NYN domain-containing protein</fullName>
    </recommendedName>
</protein>
<organism evidence="1 2">
    <name type="scientific">Hominilimicola fabiformis</name>
    <dbReference type="NCBI Taxonomy" id="2885356"/>
    <lineage>
        <taxon>Bacteria</taxon>
        <taxon>Bacillati</taxon>
        <taxon>Bacillota</taxon>
        <taxon>Clostridia</taxon>
        <taxon>Eubacteriales</taxon>
        <taxon>Oscillospiraceae</taxon>
        <taxon>Hominilimicola</taxon>
    </lineage>
</organism>
<reference evidence="1 2" key="1">
    <citation type="submission" date="2021-10" db="EMBL/GenBank/DDBJ databases">
        <title>Anaerobic single-cell dispensing facilitates the cultivation of human gut bacteria.</title>
        <authorList>
            <person name="Afrizal A."/>
        </authorList>
    </citation>
    <scope>NUCLEOTIDE SEQUENCE [LARGE SCALE GENOMIC DNA]</scope>
    <source>
        <strain evidence="1 2">CLA-AA-H232</strain>
    </source>
</reference>
<dbReference type="AlphaFoldDB" id="A0AAE3DXA3"/>
<gene>
    <name evidence="1" type="ORF">LKE05_01975</name>
</gene>
<dbReference type="RefSeq" id="WP_308455761.1">
    <property type="nucleotide sequence ID" value="NZ_JAJEQM010000002.1"/>
</dbReference>
<evidence type="ECO:0000313" key="2">
    <source>
        <dbReference type="Proteomes" id="UP001198242"/>
    </source>
</evidence>
<dbReference type="Proteomes" id="UP001198242">
    <property type="component" value="Unassembled WGS sequence"/>
</dbReference>
<name>A0AAE3DXA3_9FIRM</name>